<dbReference type="STRING" id="1798539.A2994_01845"/>
<feature type="domain" description="BIG2" evidence="1">
    <location>
        <begin position="187"/>
        <end position="271"/>
    </location>
</feature>
<sequence length="471" mass="49541">MKNHKPRWAKPLIDWVERELTAVMAVAIVLAFIFSQSLAIDGDTANGLVATSTGSAITTQADSTTLSEDGNQLLFGSVIDGTNSNTTVWSGGEPVNIGNGLLLLESATVTTLVNSGTYNLKVTAKGGTIKINSTTYVFTNSYGSQTEPVTLPSNQMTVSIEPNTTIYSIEAVPSGDNTSDGPSTILPLTSISVLPSNKNIIIGSTGKIVFAPVVYVRDSLGKMVNNVPMTWTSSNSNVASVNEDGVVTPKAPGTVTITAKVTGTTLAAATSVNVLRAVTTPTVDITPTASNEDATTNLVENFVNNLIGDNSETSSTDGTDNQTLLDRLFGNKDNASVATDSNPEQKIPYPGADESAVYPDAKEMLDAFAKQQARNYTDTGSTQVTQTQISQMVQKQPTTVARVAARIRLGVVEVVQTLREIVLGRTIEVDGQTIEKSSAWKIIGNFIKSKTAGTSADTMGASFGGTDEPIE</sequence>
<dbReference type="EMBL" id="METE01000004">
    <property type="protein sequence ID" value="OGB85354.1"/>
    <property type="molecule type" value="Genomic_DNA"/>
</dbReference>
<evidence type="ECO:0000259" key="1">
    <source>
        <dbReference type="SMART" id="SM00635"/>
    </source>
</evidence>
<accession>A0A1F4PNX0</accession>
<protein>
    <recommendedName>
        <fullName evidence="1">BIG2 domain-containing protein</fullName>
    </recommendedName>
</protein>
<proteinExistence type="predicted"/>
<gene>
    <name evidence="2" type="ORF">A2994_01845</name>
</gene>
<dbReference type="InterPro" id="IPR008964">
    <property type="entry name" value="Invasin/intimin_cell_adhesion"/>
</dbReference>
<comment type="caution">
    <text evidence="2">The sequence shown here is derived from an EMBL/GenBank/DDBJ whole genome shotgun (WGS) entry which is preliminary data.</text>
</comment>
<dbReference type="AlphaFoldDB" id="A0A1F4PNX0"/>
<dbReference type="InterPro" id="IPR003343">
    <property type="entry name" value="Big_2"/>
</dbReference>
<name>A0A1F4PNX0_UNCK3</name>
<dbReference type="Proteomes" id="UP000179010">
    <property type="component" value="Unassembled WGS sequence"/>
</dbReference>
<dbReference type="SUPFAM" id="SSF49373">
    <property type="entry name" value="Invasin/intimin cell-adhesion fragments"/>
    <property type="match status" value="1"/>
</dbReference>
<dbReference type="Pfam" id="PF02368">
    <property type="entry name" value="Big_2"/>
    <property type="match status" value="1"/>
</dbReference>
<reference evidence="2 3" key="1">
    <citation type="journal article" date="2016" name="Nat. Commun.">
        <title>Thousands of microbial genomes shed light on interconnected biogeochemical processes in an aquifer system.</title>
        <authorList>
            <person name="Anantharaman K."/>
            <person name="Brown C.T."/>
            <person name="Hug L.A."/>
            <person name="Sharon I."/>
            <person name="Castelle C.J."/>
            <person name="Probst A.J."/>
            <person name="Thomas B.C."/>
            <person name="Singh A."/>
            <person name="Wilkins M.J."/>
            <person name="Karaoz U."/>
            <person name="Brodie E.L."/>
            <person name="Williams K.H."/>
            <person name="Hubbard S.S."/>
            <person name="Banfield J.F."/>
        </authorList>
    </citation>
    <scope>NUCLEOTIDE SEQUENCE [LARGE SCALE GENOMIC DNA]</scope>
</reference>
<evidence type="ECO:0000313" key="3">
    <source>
        <dbReference type="Proteomes" id="UP000179010"/>
    </source>
</evidence>
<evidence type="ECO:0000313" key="2">
    <source>
        <dbReference type="EMBL" id="OGB85354.1"/>
    </source>
</evidence>
<dbReference type="SMART" id="SM00635">
    <property type="entry name" value="BID_2"/>
    <property type="match status" value="1"/>
</dbReference>
<dbReference type="Gene3D" id="2.60.40.1080">
    <property type="match status" value="1"/>
</dbReference>
<organism evidence="2 3">
    <name type="scientific">candidate division Kazan bacterium RIFCSPLOWO2_01_FULL_48_13</name>
    <dbReference type="NCBI Taxonomy" id="1798539"/>
    <lineage>
        <taxon>Bacteria</taxon>
        <taxon>Bacteria division Kazan-3B-28</taxon>
    </lineage>
</organism>